<accession>A0ABU8IK25</accession>
<keyword evidence="1" id="KW-0001">2Fe-2S</keyword>
<proteinExistence type="predicted"/>
<dbReference type="InterPro" id="IPR017941">
    <property type="entry name" value="Rieske_2Fe-2S"/>
</dbReference>
<evidence type="ECO:0000313" key="6">
    <source>
        <dbReference type="EMBL" id="MEI5995944.1"/>
    </source>
</evidence>
<dbReference type="Gene3D" id="2.102.10.10">
    <property type="entry name" value="Rieske [2Fe-2S] iron-sulphur domain"/>
    <property type="match status" value="1"/>
</dbReference>
<evidence type="ECO:0000259" key="5">
    <source>
        <dbReference type="PROSITE" id="PS51296"/>
    </source>
</evidence>
<dbReference type="InterPro" id="IPR036922">
    <property type="entry name" value="Rieske_2Fe-2S_sf"/>
</dbReference>
<comment type="caution">
    <text evidence="6">The sequence shown here is derived from an EMBL/GenBank/DDBJ whole genome shotgun (WGS) entry which is preliminary data.</text>
</comment>
<evidence type="ECO:0000256" key="4">
    <source>
        <dbReference type="ARBA" id="ARBA00023014"/>
    </source>
</evidence>
<dbReference type="PROSITE" id="PS51296">
    <property type="entry name" value="RIESKE"/>
    <property type="match status" value="1"/>
</dbReference>
<evidence type="ECO:0000256" key="3">
    <source>
        <dbReference type="ARBA" id="ARBA00023004"/>
    </source>
</evidence>
<organism evidence="6 7">
    <name type="scientific">Paraburkholderia bengalensis</name>
    <dbReference type="NCBI Taxonomy" id="2747562"/>
    <lineage>
        <taxon>Bacteria</taxon>
        <taxon>Pseudomonadati</taxon>
        <taxon>Pseudomonadota</taxon>
        <taxon>Betaproteobacteria</taxon>
        <taxon>Burkholderiales</taxon>
        <taxon>Burkholderiaceae</taxon>
        <taxon>Paraburkholderia</taxon>
    </lineage>
</organism>
<keyword evidence="2" id="KW-0479">Metal-binding</keyword>
<dbReference type="PANTHER" id="PTHR21496">
    <property type="entry name" value="FERREDOXIN-RELATED"/>
    <property type="match status" value="1"/>
</dbReference>
<dbReference type="Pfam" id="PF00355">
    <property type="entry name" value="Rieske"/>
    <property type="match status" value="1"/>
</dbReference>
<sequence length="131" mass="13624">MTRQVEVGIAGEIAGGQRKLVFVEGRSVVLFNVEGTIHAIDAACPHNGASLASGRLDGCVLSCPAHGLRFDVRTGCMAGAAGLNLVRYAVATVGSKLVVTLDEQGAMRAEATEDSAVQHCASNQEKQKCKV</sequence>
<keyword evidence="4" id="KW-0411">Iron-sulfur</keyword>
<keyword evidence="3" id="KW-0408">Iron</keyword>
<gene>
    <name evidence="6" type="ORF">H3V53_01540</name>
</gene>
<dbReference type="EMBL" id="JACFYJ010000002">
    <property type="protein sequence ID" value="MEI5995944.1"/>
    <property type="molecule type" value="Genomic_DNA"/>
</dbReference>
<name>A0ABU8IK25_9BURK</name>
<evidence type="ECO:0000256" key="1">
    <source>
        <dbReference type="ARBA" id="ARBA00022714"/>
    </source>
</evidence>
<dbReference type="Proteomes" id="UP001386437">
    <property type="component" value="Unassembled WGS sequence"/>
</dbReference>
<dbReference type="SUPFAM" id="SSF50022">
    <property type="entry name" value="ISP domain"/>
    <property type="match status" value="1"/>
</dbReference>
<dbReference type="PANTHER" id="PTHR21496:SF23">
    <property type="entry name" value="3-PHENYLPROPIONATE_CINNAMIC ACID DIOXYGENASE FERREDOXIN SUBUNIT"/>
    <property type="match status" value="1"/>
</dbReference>
<reference evidence="6 7" key="1">
    <citation type="journal article" date="2022" name="Arch. Microbiol.">
        <title>Paraburkholderia bengalensis sp. nov. isolated from roots of Oryza sativa, IR64.</title>
        <authorList>
            <person name="Nag P."/>
            <person name="Mondal N."/>
            <person name="Sarkar J."/>
            <person name="Das S."/>
        </authorList>
    </citation>
    <scope>NUCLEOTIDE SEQUENCE [LARGE SCALE GENOMIC DNA]</scope>
    <source>
        <strain evidence="6 7">IR64_4_BI</strain>
    </source>
</reference>
<keyword evidence="7" id="KW-1185">Reference proteome</keyword>
<protein>
    <submittedName>
        <fullName evidence="6">Rieske 2Fe-2S domain-containing protein</fullName>
    </submittedName>
</protein>
<evidence type="ECO:0000313" key="7">
    <source>
        <dbReference type="Proteomes" id="UP001386437"/>
    </source>
</evidence>
<evidence type="ECO:0000256" key="2">
    <source>
        <dbReference type="ARBA" id="ARBA00022723"/>
    </source>
</evidence>
<feature type="domain" description="Rieske" evidence="5">
    <location>
        <begin position="4"/>
        <end position="99"/>
    </location>
</feature>
<dbReference type="RefSeq" id="WP_336596404.1">
    <property type="nucleotide sequence ID" value="NZ_JACFYJ010000002.1"/>
</dbReference>